<accession>A0A939KJU2</accession>
<protein>
    <submittedName>
        <fullName evidence="3">Diol dehydratase reactivase subunit alpha</fullName>
    </submittedName>
</protein>
<proteinExistence type="predicted"/>
<feature type="domain" description="DD-reactivating factor swiveling" evidence="2">
    <location>
        <begin position="93"/>
        <end position="254"/>
    </location>
</feature>
<name>A0A939KJU2_9CLOT</name>
<dbReference type="SUPFAM" id="SSF53067">
    <property type="entry name" value="Actin-like ATPase domain"/>
    <property type="match status" value="2"/>
</dbReference>
<evidence type="ECO:0000313" key="3">
    <source>
        <dbReference type="EMBL" id="MBO1264045.1"/>
    </source>
</evidence>
<dbReference type="SUPFAM" id="SSF82317">
    <property type="entry name" value="Swiveling domain of dehydratase reactivase alpha subunit"/>
    <property type="match status" value="1"/>
</dbReference>
<evidence type="ECO:0000259" key="2">
    <source>
        <dbReference type="Pfam" id="PF18427"/>
    </source>
</evidence>
<dbReference type="InterPro" id="IPR030994">
    <property type="entry name" value="DDR_dom"/>
</dbReference>
<dbReference type="Proteomes" id="UP000664218">
    <property type="component" value="Unassembled WGS sequence"/>
</dbReference>
<dbReference type="InterPro" id="IPR043129">
    <property type="entry name" value="ATPase_NBD"/>
</dbReference>
<dbReference type="InterPro" id="IPR040916">
    <property type="entry name" value="DDR_swiveling"/>
</dbReference>
<reference evidence="3" key="1">
    <citation type="submission" date="2021-03" db="EMBL/GenBank/DDBJ databases">
        <title>Proteiniclasticum marinus sp. nov., isolated from tidal flat sediment.</title>
        <authorList>
            <person name="Namirimu T."/>
            <person name="Yang J.-A."/>
            <person name="Yang S.-H."/>
            <person name="Kim Y.-J."/>
            <person name="Kwon K.K."/>
        </authorList>
    </citation>
    <scope>NUCLEOTIDE SEQUENCE</scope>
    <source>
        <strain evidence="3">SCR006</strain>
    </source>
</reference>
<feature type="domain" description="Diol dehydratase reactivase ATPase-like" evidence="1">
    <location>
        <begin position="275"/>
        <end position="600"/>
    </location>
</feature>
<evidence type="ECO:0000259" key="1">
    <source>
        <dbReference type="Pfam" id="PF08841"/>
    </source>
</evidence>
<dbReference type="Pfam" id="PF18427">
    <property type="entry name" value="DDR_swiveling"/>
    <property type="match status" value="1"/>
</dbReference>
<dbReference type="EMBL" id="JAFNJU010000002">
    <property type="protein sequence ID" value="MBO1264045.1"/>
    <property type="molecule type" value="Genomic_DNA"/>
</dbReference>
<dbReference type="Gene3D" id="3.50.30.70">
    <property type="entry name" value="Swiveling domain of dehydratase reactivase alpha subunit"/>
    <property type="match status" value="1"/>
</dbReference>
<dbReference type="InterPro" id="IPR028975">
    <property type="entry name" value="DDRA_swiveling_dom_sf"/>
</dbReference>
<dbReference type="InterPro" id="IPR009191">
    <property type="entry name" value="DDRA"/>
</dbReference>
<dbReference type="Gene3D" id="3.30.420.40">
    <property type="match status" value="2"/>
</dbReference>
<dbReference type="Gene3D" id="3.90.470.30">
    <property type="match status" value="1"/>
</dbReference>
<dbReference type="Gene3D" id="2.40.50.140">
    <property type="entry name" value="Nucleic acid-binding proteins"/>
    <property type="match status" value="1"/>
</dbReference>
<sequence length="600" mass="63676">MKIVAGIDIGNATTETAIGRVLDDGRVDFISDAIVSTTGIKGTSDNIPGIFNSLNKAMEKAGLDFKDLTLIRINEAAPVIGDVAMETITETIITESTMIGHNPRTPGGIGIGVGIGTRIEDLHEVEKGTDVIVLIPRDMGFGESSERINRALSEGISIKGAIAANDDGVLIVNRLKENIPIVDEVTLFEKIPVGMLTAIEVAHVGAVVEVLSNPYGIATLFSLSSEETRFVVPIARALIGNRSAVVIKTPKGDVKLRSIPAGEIQILGEKNRLKVNVDDGAKVLMDAMGKCHPVKDIVGEPGTNAGGMLEKIRHVMAELTGQHHGDIKIQDLLAVDTISPQKVTGGLAGEFSMESAVGVAAMVKADRLQMEVIAREMQEKLGVPVEVGGVEAEMAIKGALTTPGTDIPVAILDMGAGSTDSSLMTRNGKVDLVHLAGAGNMVTLLIKTELGLDSLELAEDIKKYSLAKAESLFHIRHEDGSVEFFDKPLDPKLFARIIILKDEGMVPLHADLSMEKVKFVRRKAKEKVFVTNALRALSQVSLTGDIRGIEHVVLVGGSALDFEIPQMVTDALSQYGVVAGRGNIRGCMGPRNAVATGLVL</sequence>
<organism evidence="3 4">
    <name type="scientific">Proteiniclasticum aestuarii</name>
    <dbReference type="NCBI Taxonomy" id="2817862"/>
    <lineage>
        <taxon>Bacteria</taxon>
        <taxon>Bacillati</taxon>
        <taxon>Bacillota</taxon>
        <taxon>Clostridia</taxon>
        <taxon>Eubacteriales</taxon>
        <taxon>Clostridiaceae</taxon>
        <taxon>Proteiniclasticum</taxon>
    </lineage>
</organism>
<gene>
    <name evidence="3" type="ORF">J3A84_03175</name>
</gene>
<dbReference type="NCBIfam" id="TIGR04491">
    <property type="entry name" value="reactive_PduG"/>
    <property type="match status" value="1"/>
</dbReference>
<dbReference type="RefSeq" id="WP_207598567.1">
    <property type="nucleotide sequence ID" value="NZ_JAFNJU010000002.1"/>
</dbReference>
<dbReference type="AlphaFoldDB" id="A0A939KJU2"/>
<dbReference type="Pfam" id="PF08841">
    <property type="entry name" value="DDR"/>
    <property type="match status" value="1"/>
</dbReference>
<comment type="caution">
    <text evidence="3">The sequence shown here is derived from an EMBL/GenBank/DDBJ whole genome shotgun (WGS) entry which is preliminary data.</text>
</comment>
<evidence type="ECO:0000313" key="4">
    <source>
        <dbReference type="Proteomes" id="UP000664218"/>
    </source>
</evidence>
<keyword evidence="4" id="KW-1185">Reference proteome</keyword>
<dbReference type="InterPro" id="IPR012340">
    <property type="entry name" value="NA-bd_OB-fold"/>
</dbReference>